<feature type="compositionally biased region" description="Polar residues" evidence="1">
    <location>
        <begin position="695"/>
        <end position="716"/>
    </location>
</feature>
<feature type="compositionally biased region" description="Polar residues" evidence="1">
    <location>
        <begin position="656"/>
        <end position="669"/>
    </location>
</feature>
<dbReference type="InterPro" id="IPR042869">
    <property type="entry name" value="ARHGAP11A/B"/>
</dbReference>
<feature type="region of interest" description="Disordered" evidence="1">
    <location>
        <begin position="1088"/>
        <end position="1126"/>
    </location>
</feature>
<reference evidence="3" key="1">
    <citation type="submission" date="2023-08" db="EMBL/GenBank/DDBJ databases">
        <authorList>
            <person name="Alioto T."/>
            <person name="Alioto T."/>
            <person name="Gomez Garrido J."/>
        </authorList>
    </citation>
    <scope>NUCLEOTIDE SEQUENCE</scope>
</reference>
<organism evidence="3 4">
    <name type="scientific">Octopus vulgaris</name>
    <name type="common">Common octopus</name>
    <dbReference type="NCBI Taxonomy" id="6645"/>
    <lineage>
        <taxon>Eukaryota</taxon>
        <taxon>Metazoa</taxon>
        <taxon>Spiralia</taxon>
        <taxon>Lophotrochozoa</taxon>
        <taxon>Mollusca</taxon>
        <taxon>Cephalopoda</taxon>
        <taxon>Coleoidea</taxon>
        <taxon>Octopodiformes</taxon>
        <taxon>Octopoda</taxon>
        <taxon>Incirrata</taxon>
        <taxon>Octopodidae</taxon>
        <taxon>Octopus</taxon>
    </lineage>
</organism>
<name>A0AA36BF71_OCTVU</name>
<protein>
    <submittedName>
        <fullName evidence="3">GTPase-activating 11A-like isoform X2</fullName>
    </submittedName>
</protein>
<dbReference type="EMBL" id="OX597827">
    <property type="protein sequence ID" value="CAI9733263.1"/>
    <property type="molecule type" value="Genomic_DNA"/>
</dbReference>
<dbReference type="GO" id="GO:0005096">
    <property type="term" value="F:GTPase activator activity"/>
    <property type="evidence" value="ECO:0007669"/>
    <property type="project" value="TreeGrafter"/>
</dbReference>
<dbReference type="PROSITE" id="PS50238">
    <property type="entry name" value="RHOGAP"/>
    <property type="match status" value="1"/>
</dbReference>
<dbReference type="GO" id="GO:0007165">
    <property type="term" value="P:signal transduction"/>
    <property type="evidence" value="ECO:0007669"/>
    <property type="project" value="InterPro"/>
</dbReference>
<proteinExistence type="predicted"/>
<feature type="region of interest" description="Disordered" evidence="1">
    <location>
        <begin position="773"/>
        <end position="792"/>
    </location>
</feature>
<feature type="compositionally biased region" description="Basic and acidic residues" evidence="1">
    <location>
        <begin position="963"/>
        <end position="974"/>
    </location>
</feature>
<dbReference type="InterPro" id="IPR008936">
    <property type="entry name" value="Rho_GTPase_activation_prot"/>
</dbReference>
<dbReference type="SUPFAM" id="SSF48350">
    <property type="entry name" value="GTPase activation domain, GAP"/>
    <property type="match status" value="1"/>
</dbReference>
<dbReference type="PANTHER" id="PTHR15670">
    <property type="entry name" value="RHO GTPASE ACTIVATING PROTEIN 11A"/>
    <property type="match status" value="1"/>
</dbReference>
<gene>
    <name evidence="3" type="ORF">OCTVUL_1B010676</name>
</gene>
<feature type="compositionally biased region" description="Polar residues" evidence="1">
    <location>
        <begin position="1091"/>
        <end position="1100"/>
    </location>
</feature>
<feature type="region of interest" description="Disordered" evidence="1">
    <location>
        <begin position="821"/>
        <end position="840"/>
    </location>
</feature>
<evidence type="ECO:0000259" key="2">
    <source>
        <dbReference type="PROSITE" id="PS50238"/>
    </source>
</evidence>
<evidence type="ECO:0000313" key="4">
    <source>
        <dbReference type="Proteomes" id="UP001162480"/>
    </source>
</evidence>
<dbReference type="Proteomes" id="UP001162480">
    <property type="component" value="Chromosome 14"/>
</dbReference>
<dbReference type="InterPro" id="IPR000198">
    <property type="entry name" value="RhoGAP_dom"/>
</dbReference>
<feature type="region of interest" description="Disordered" evidence="1">
    <location>
        <begin position="353"/>
        <end position="490"/>
    </location>
</feature>
<keyword evidence="4" id="KW-1185">Reference proteome</keyword>
<feature type="compositionally biased region" description="Low complexity" evidence="1">
    <location>
        <begin position="1114"/>
        <end position="1126"/>
    </location>
</feature>
<evidence type="ECO:0000313" key="3">
    <source>
        <dbReference type="EMBL" id="CAI9733263.1"/>
    </source>
</evidence>
<accession>A0AA36BF71</accession>
<dbReference type="AlphaFoldDB" id="A0AA36BF71"/>
<dbReference type="SMART" id="SM00324">
    <property type="entry name" value="RhoGAP"/>
    <property type="match status" value="1"/>
</dbReference>
<feature type="compositionally biased region" description="Polar residues" evidence="1">
    <location>
        <begin position="773"/>
        <end position="782"/>
    </location>
</feature>
<dbReference type="Gene3D" id="1.10.555.10">
    <property type="entry name" value="Rho GTPase activation protein"/>
    <property type="match status" value="1"/>
</dbReference>
<feature type="region of interest" description="Disordered" evidence="1">
    <location>
        <begin position="951"/>
        <end position="988"/>
    </location>
</feature>
<dbReference type="Pfam" id="PF00620">
    <property type="entry name" value="RhoGAP"/>
    <property type="match status" value="1"/>
</dbReference>
<sequence length="1126" mass="126443">MSVIEYVKDIREVIHVDSVNNLHALIVEELRKAGVKIPFGIDQGCMRAPLAHDREIRHFNNYLAHVPCYYLESFGHIPSFLVRASEVIMDNINVEGIFRKSGSLSRQKKLVEDIEQVLNVSSANVFDVTGLIKQFFRELREPLLTNVYHTAFLKCQQMRDNGSIEKGRRAALKLCLLIPPEHLGTLKFTMNLFHKVAAHSAQNKMTARNLALIMAPSIMHNCPKGNKMSGQEEKWLPLKTSLLEMLINEHENIGLVSTDLCDQAKEMANFFNKLSPYKYDDIAEGRLTPFTNENNPNTAVAKKKQHQRRSGSLQDFMSNIANRVTRWRQNGNGISSSSSDEFLDAVDQQQIVKTEPKEPSTPVILGKRKSSSVITDSGLSTSKRKARILGDQQLLPSTPRLEVKAKPATRRSRSLDPTDRLQMSPSKKVKNKPFFQSLYSSSKNSKKTEETKSKAGKSVQTRAAAPPPEDRGRQRKKSAGAFVRQRKRSASPFQRFLKRRKDDWSVSKIPVKKEISSPTNVSVSLVTCSKKKGNDATVVVSPVKGRQSSHDSHLPVYPRTVPLARAEDSDSDSDQSDAGFSTISGGTVIFVPPKQRADLSGEIFEKDVKGSISKTLSKRDLVLCDHSVKGQNPWEPSVSLRTRSRSVDNEHDLGSSHLQSKRSLSASETKGTHRPNARASFKVTNETKKILQRAQVPSENLIQPGIISSTPNTSSVDKGRSVRRASSANETLQQSSVKEHAVRRTSSMAGHKQNSSLPVLKSDILKTRMMLQNQQQNTNARPSPSWCRPVNEGSATKPLLKRNISEADNCCKTPKCTRLRRISNPLPASPTPTPSTPVGSRRQTEYKQMIKACLNSPNLHKNTFPPESKMPESELAKINFDFLSNQQDMLLYQLRSIEKSFKELPVPKAPKMDIDLEEPPEINHHGKENDSVFLSPAPILKYRRERLPMESIDTEDGGNLGTRETESHLNESPHTRQNSTQPRPRIITSEEEVPIIYVRKDPKPLPQIQSIGVHFKHPKRVTPHILTYYNNGLLHTGKGSQKHISIGSVFDIESEKIKTAFRFAVGRFNTMESSTQIKLNAVSEDIDDTDSFSLGNAQNRQQKNPPKKTKHKQQQQQQRQQQQQKS</sequence>
<feature type="compositionally biased region" description="Polar residues" evidence="1">
    <location>
        <begin position="724"/>
        <end position="736"/>
    </location>
</feature>
<feature type="compositionally biased region" description="Basic residues" evidence="1">
    <location>
        <begin position="473"/>
        <end position="489"/>
    </location>
</feature>
<feature type="region of interest" description="Disordered" evidence="1">
    <location>
        <begin position="694"/>
        <end position="757"/>
    </location>
</feature>
<feature type="compositionally biased region" description="Basic and acidic residues" evidence="1">
    <location>
        <begin position="645"/>
        <end position="654"/>
    </location>
</feature>
<feature type="compositionally biased region" description="Polar residues" evidence="1">
    <location>
        <begin position="371"/>
        <end position="381"/>
    </location>
</feature>
<feature type="region of interest" description="Disordered" evidence="1">
    <location>
        <begin position="632"/>
        <end position="680"/>
    </location>
</feature>
<dbReference type="Gene3D" id="3.40.50.2300">
    <property type="match status" value="1"/>
</dbReference>
<feature type="domain" description="Rho-GAP" evidence="2">
    <location>
        <begin position="69"/>
        <end position="254"/>
    </location>
</feature>
<feature type="compositionally biased region" description="Polar residues" evidence="1">
    <location>
        <begin position="744"/>
        <end position="757"/>
    </location>
</feature>
<dbReference type="PANTHER" id="PTHR15670:SF4">
    <property type="entry name" value="RHO GTPASE-ACTIVATING PROTEIN 11A"/>
    <property type="match status" value="1"/>
</dbReference>
<evidence type="ECO:0000256" key="1">
    <source>
        <dbReference type="SAM" id="MobiDB-lite"/>
    </source>
</evidence>